<keyword evidence="2" id="KW-0223">Dioxygenase</keyword>
<dbReference type="PANTHER" id="PTHR31136">
    <property type="entry name" value="DUF1338 DOMAIN-CONTAINING PROTEIN"/>
    <property type="match status" value="1"/>
</dbReference>
<protein>
    <recommendedName>
        <fullName evidence="6">2-oxoadipate dioxygenase/decarboxylase</fullName>
        <ecNumber evidence="6">1.13.11.93</ecNumber>
    </recommendedName>
    <alternativeName>
        <fullName evidence="7">2-hydroxyglutarate synthase</fullName>
    </alternativeName>
</protein>
<reference evidence="8 9" key="1">
    <citation type="submission" date="2017-04" db="EMBL/GenBank/DDBJ databases">
        <authorList>
            <person name="Afonso C.L."/>
            <person name="Miller P.J."/>
            <person name="Scott M.A."/>
            <person name="Spackman E."/>
            <person name="Goraichik I."/>
            <person name="Dimitrov K.M."/>
            <person name="Suarez D.L."/>
            <person name="Swayne D.E."/>
        </authorList>
    </citation>
    <scope>NUCLEOTIDE SEQUENCE [LARGE SCALE GENOMIC DNA]</scope>
    <source>
        <strain evidence="8 9">DSM 22418</strain>
    </source>
</reference>
<evidence type="ECO:0000256" key="5">
    <source>
        <dbReference type="ARBA" id="ARBA00035013"/>
    </source>
</evidence>
<dbReference type="GO" id="GO:0051213">
    <property type="term" value="F:dioxygenase activity"/>
    <property type="evidence" value="ECO:0007669"/>
    <property type="project" value="UniProtKB-KW"/>
</dbReference>
<gene>
    <name evidence="8" type="ORF">SAMN05660862_3381</name>
</gene>
<evidence type="ECO:0000256" key="1">
    <source>
        <dbReference type="ARBA" id="ARBA00001954"/>
    </source>
</evidence>
<comment type="cofactor">
    <cofactor evidence="1">
        <name>Fe(2+)</name>
        <dbReference type="ChEBI" id="CHEBI:29033"/>
    </cofactor>
</comment>
<evidence type="ECO:0000256" key="6">
    <source>
        <dbReference type="ARBA" id="ARBA00035023"/>
    </source>
</evidence>
<keyword evidence="3" id="KW-0560">Oxidoreductase</keyword>
<dbReference type="Gene3D" id="3.10.180.50">
    <property type="match status" value="1"/>
</dbReference>
<dbReference type="STRING" id="561061.SAMN05660862_3381"/>
<dbReference type="AlphaFoldDB" id="A0A1X7L0A7"/>
<evidence type="ECO:0000256" key="2">
    <source>
        <dbReference type="ARBA" id="ARBA00022964"/>
    </source>
</evidence>
<dbReference type="EMBL" id="FXAU01000007">
    <property type="protein sequence ID" value="SMG47057.1"/>
    <property type="molecule type" value="Genomic_DNA"/>
</dbReference>
<dbReference type="CDD" id="cd16350">
    <property type="entry name" value="VOC_like"/>
    <property type="match status" value="1"/>
</dbReference>
<accession>A0A1X7L0A7</accession>
<proteinExistence type="inferred from homology"/>
<evidence type="ECO:0000313" key="9">
    <source>
        <dbReference type="Proteomes" id="UP000192980"/>
    </source>
</evidence>
<evidence type="ECO:0000256" key="3">
    <source>
        <dbReference type="ARBA" id="ARBA00023002"/>
    </source>
</evidence>
<name>A0A1X7L0A7_9SPHI</name>
<dbReference type="RefSeq" id="WP_085474072.1">
    <property type="nucleotide sequence ID" value="NZ_FXAU01000007.1"/>
</dbReference>
<dbReference type="InterPro" id="IPR009770">
    <property type="entry name" value="HGLS"/>
</dbReference>
<keyword evidence="9" id="KW-1185">Reference proteome</keyword>
<dbReference type="PANTHER" id="PTHR31136:SF5">
    <property type="entry name" value="2-OXOADIPATE DIOXYGENASE_DECARBOXYLASE, CHLOROPLASTIC"/>
    <property type="match status" value="1"/>
</dbReference>
<dbReference type="SMART" id="SM01150">
    <property type="entry name" value="DUF1338"/>
    <property type="match status" value="1"/>
</dbReference>
<dbReference type="Pfam" id="PF07063">
    <property type="entry name" value="HGLS"/>
    <property type="match status" value="1"/>
</dbReference>
<sequence>MHFDEQKPLDIVLNDLFDHYRDHVVDVSKITNSLLEKNVIASQADIVNDHIAFRTLGVPHLGIQSFEKIFLEYGYTRKDYYYFEGKKLNAYWYAPPSTDYPRIFVSELVVSALSEEAQAIVHRYTDKITSDPVDALNLKDGQQAANFLQKPLWELPTSVEYQRLLEESEYAAWVIFNRYYLNHYTISIHELPDGYNTIEEFNAFLEGIGIALNTSGGKIKTSGDGLLRQSSTVSALYDATFSDGKTLKIAGSYVEFAERGVLPAFADVPREELRAKHRRDGFETDNADKIFESTYTSQIGK</sequence>
<dbReference type="OrthoDB" id="506370at2"/>
<evidence type="ECO:0000256" key="4">
    <source>
        <dbReference type="ARBA" id="ARBA00023004"/>
    </source>
</evidence>
<comment type="similarity">
    <text evidence="5">Belongs to the 2-oxoadipate dioxygenase/decarboxylase family.</text>
</comment>
<evidence type="ECO:0000256" key="7">
    <source>
        <dbReference type="ARBA" id="ARBA00035045"/>
    </source>
</evidence>
<organism evidence="8 9">
    <name type="scientific">Sphingobacterium psychroaquaticum</name>
    <dbReference type="NCBI Taxonomy" id="561061"/>
    <lineage>
        <taxon>Bacteria</taxon>
        <taxon>Pseudomonadati</taxon>
        <taxon>Bacteroidota</taxon>
        <taxon>Sphingobacteriia</taxon>
        <taxon>Sphingobacteriales</taxon>
        <taxon>Sphingobacteriaceae</taxon>
        <taxon>Sphingobacterium</taxon>
    </lineage>
</organism>
<dbReference type="Proteomes" id="UP000192980">
    <property type="component" value="Unassembled WGS sequence"/>
</dbReference>
<dbReference type="EC" id="1.13.11.93" evidence="6"/>
<keyword evidence="4" id="KW-0408">Iron</keyword>
<evidence type="ECO:0000313" key="8">
    <source>
        <dbReference type="EMBL" id="SMG47057.1"/>
    </source>
</evidence>